<dbReference type="EMBL" id="CAKOFQ010007297">
    <property type="protein sequence ID" value="CAH1997629.1"/>
    <property type="molecule type" value="Genomic_DNA"/>
</dbReference>
<keyword evidence="2" id="KW-1185">Reference proteome</keyword>
<comment type="caution">
    <text evidence="1">The sequence shown here is derived from an EMBL/GenBank/DDBJ whole genome shotgun (WGS) entry which is preliminary data.</text>
</comment>
<dbReference type="AlphaFoldDB" id="A0A9P0LRQ8"/>
<sequence length="24" mass="2690">MPAATKKSAWPPRSPDLNSLDFFL</sequence>
<reference evidence="1" key="1">
    <citation type="submission" date="2022-03" db="EMBL/GenBank/DDBJ databases">
        <authorList>
            <person name="Sayadi A."/>
        </authorList>
    </citation>
    <scope>NUCLEOTIDE SEQUENCE</scope>
</reference>
<dbReference type="Proteomes" id="UP001152888">
    <property type="component" value="Unassembled WGS sequence"/>
</dbReference>
<name>A0A9P0LRQ8_ACAOB</name>
<accession>A0A9P0LRQ8</accession>
<proteinExistence type="predicted"/>
<organism evidence="1 2">
    <name type="scientific">Acanthoscelides obtectus</name>
    <name type="common">Bean weevil</name>
    <name type="synonym">Bruchus obtectus</name>
    <dbReference type="NCBI Taxonomy" id="200917"/>
    <lineage>
        <taxon>Eukaryota</taxon>
        <taxon>Metazoa</taxon>
        <taxon>Ecdysozoa</taxon>
        <taxon>Arthropoda</taxon>
        <taxon>Hexapoda</taxon>
        <taxon>Insecta</taxon>
        <taxon>Pterygota</taxon>
        <taxon>Neoptera</taxon>
        <taxon>Endopterygota</taxon>
        <taxon>Coleoptera</taxon>
        <taxon>Polyphaga</taxon>
        <taxon>Cucujiformia</taxon>
        <taxon>Chrysomeloidea</taxon>
        <taxon>Chrysomelidae</taxon>
        <taxon>Bruchinae</taxon>
        <taxon>Bruchini</taxon>
        <taxon>Acanthoscelides</taxon>
    </lineage>
</organism>
<evidence type="ECO:0000313" key="1">
    <source>
        <dbReference type="EMBL" id="CAH1997629.1"/>
    </source>
</evidence>
<gene>
    <name evidence="1" type="ORF">ACAOBT_LOCUS23871</name>
</gene>
<protein>
    <submittedName>
        <fullName evidence="1">Uncharacterized protein</fullName>
    </submittedName>
</protein>
<evidence type="ECO:0000313" key="2">
    <source>
        <dbReference type="Proteomes" id="UP001152888"/>
    </source>
</evidence>